<evidence type="ECO:0000256" key="4">
    <source>
        <dbReference type="ARBA" id="ARBA00023136"/>
    </source>
</evidence>
<dbReference type="GO" id="GO:0016020">
    <property type="term" value="C:membrane"/>
    <property type="evidence" value="ECO:0007669"/>
    <property type="project" value="UniProtKB-SubCell"/>
</dbReference>
<dbReference type="Gene3D" id="2.10.109.10">
    <property type="entry name" value="Umud Fragment, subunit A"/>
    <property type="match status" value="1"/>
</dbReference>
<dbReference type="EMBL" id="JACRWC010000068">
    <property type="protein sequence ID" value="MBC5999462.1"/>
    <property type="molecule type" value="Genomic_DNA"/>
</dbReference>
<comment type="subcellular location">
    <subcellularLocation>
        <location evidence="1">Membrane</location>
    </subcellularLocation>
</comment>
<evidence type="ECO:0000313" key="7">
    <source>
        <dbReference type="EMBL" id="MBC5999462.1"/>
    </source>
</evidence>
<organism evidence="7 8">
    <name type="scientific">Lentihominibacter faecis</name>
    <dbReference type="NCBI Taxonomy" id="2764712"/>
    <lineage>
        <taxon>Bacteria</taxon>
        <taxon>Bacillati</taxon>
        <taxon>Bacillota</taxon>
        <taxon>Clostridia</taxon>
        <taxon>Peptostreptococcales</taxon>
        <taxon>Anaerovoracaceae</taxon>
        <taxon>Lentihominibacter</taxon>
    </lineage>
</organism>
<dbReference type="RefSeq" id="WP_249286894.1">
    <property type="nucleotide sequence ID" value="NZ_JACRWC010000068.1"/>
</dbReference>
<dbReference type="PANTHER" id="PTHR10806">
    <property type="entry name" value="SIGNAL PEPTIDASE COMPLEX CATALYTIC SUBUNIT SEC11"/>
    <property type="match status" value="1"/>
</dbReference>
<feature type="transmembrane region" description="Helical" evidence="6">
    <location>
        <begin position="131"/>
        <end position="148"/>
    </location>
</feature>
<sequence length="154" mass="16807">MNRSRRARTLLRLIAATGLLVFLGMAVLLELRPVVILSGSMEPSISTGSICFISGADRRGVPGRVVAYELKDHLVVHRISRCVSGGESFITKGDSNDTEDPIPVSAKQIRGRVIGTIPYLGYGAVFLRSRAGILLSAAMVFFLTFVCFRREDHV</sequence>
<dbReference type="GO" id="GO:0009003">
    <property type="term" value="F:signal peptidase activity"/>
    <property type="evidence" value="ECO:0007669"/>
    <property type="project" value="UniProtKB-EC"/>
</dbReference>
<dbReference type="AlphaFoldDB" id="A0A923NF31"/>
<reference evidence="7" key="1">
    <citation type="submission" date="2020-08" db="EMBL/GenBank/DDBJ databases">
        <authorList>
            <person name="Liu C."/>
            <person name="Sun Q."/>
        </authorList>
    </citation>
    <scope>NUCLEOTIDE SEQUENCE</scope>
    <source>
        <strain evidence="7">BX16</strain>
    </source>
</reference>
<evidence type="ECO:0000256" key="6">
    <source>
        <dbReference type="SAM" id="Phobius"/>
    </source>
</evidence>
<dbReference type="PANTHER" id="PTHR10806:SF6">
    <property type="entry name" value="SIGNAL PEPTIDASE COMPLEX CATALYTIC SUBUNIT SEC11"/>
    <property type="match status" value="1"/>
</dbReference>
<feature type="transmembrane region" description="Helical" evidence="6">
    <location>
        <begin position="9"/>
        <end position="29"/>
    </location>
</feature>
<keyword evidence="3 6" id="KW-1133">Transmembrane helix</keyword>
<dbReference type="PRINTS" id="PR00728">
    <property type="entry name" value="SIGNALPTASE"/>
</dbReference>
<evidence type="ECO:0000256" key="5">
    <source>
        <dbReference type="NCBIfam" id="TIGR02228"/>
    </source>
</evidence>
<dbReference type="GO" id="GO:0004252">
    <property type="term" value="F:serine-type endopeptidase activity"/>
    <property type="evidence" value="ECO:0007669"/>
    <property type="project" value="UniProtKB-UniRule"/>
</dbReference>
<dbReference type="SUPFAM" id="SSF51306">
    <property type="entry name" value="LexA/Signal peptidase"/>
    <property type="match status" value="1"/>
</dbReference>
<keyword evidence="8" id="KW-1185">Reference proteome</keyword>
<keyword evidence="4 6" id="KW-0472">Membrane</keyword>
<evidence type="ECO:0000256" key="2">
    <source>
        <dbReference type="ARBA" id="ARBA00022692"/>
    </source>
</evidence>
<accession>A0A923NF31</accession>
<dbReference type="InterPro" id="IPR001733">
    <property type="entry name" value="Peptidase_S26B"/>
</dbReference>
<gene>
    <name evidence="7" type="ORF">H8876_05560</name>
</gene>
<comment type="caution">
    <text evidence="7">The sequence shown here is derived from an EMBL/GenBank/DDBJ whole genome shotgun (WGS) entry which is preliminary data.</text>
</comment>
<name>A0A923NF31_9FIRM</name>
<evidence type="ECO:0000256" key="1">
    <source>
        <dbReference type="ARBA" id="ARBA00004370"/>
    </source>
</evidence>
<evidence type="ECO:0000256" key="3">
    <source>
        <dbReference type="ARBA" id="ARBA00022989"/>
    </source>
</evidence>
<dbReference type="InterPro" id="IPR036286">
    <property type="entry name" value="LexA/Signal_pep-like_sf"/>
</dbReference>
<keyword evidence="7" id="KW-0378">Hydrolase</keyword>
<keyword evidence="2 6" id="KW-0812">Transmembrane</keyword>
<dbReference type="InterPro" id="IPR019533">
    <property type="entry name" value="Peptidase_S26"/>
</dbReference>
<dbReference type="NCBIfam" id="TIGR02228">
    <property type="entry name" value="sigpep_I_arch"/>
    <property type="match status" value="1"/>
</dbReference>
<proteinExistence type="predicted"/>
<evidence type="ECO:0000313" key="8">
    <source>
        <dbReference type="Proteomes" id="UP000644115"/>
    </source>
</evidence>
<dbReference type="EC" id="3.4.21.89" evidence="5"/>
<protein>
    <recommendedName>
        <fullName evidence="5">Signal peptidase I</fullName>
        <ecNumber evidence="5">3.4.21.89</ecNumber>
    </recommendedName>
</protein>
<dbReference type="Proteomes" id="UP000644115">
    <property type="component" value="Unassembled WGS sequence"/>
</dbReference>
<dbReference type="GO" id="GO:0006465">
    <property type="term" value="P:signal peptide processing"/>
    <property type="evidence" value="ECO:0007669"/>
    <property type="project" value="UniProtKB-UniRule"/>
</dbReference>
<dbReference type="CDD" id="cd06530">
    <property type="entry name" value="S26_SPase_I"/>
    <property type="match status" value="1"/>
</dbReference>